<feature type="non-terminal residue" evidence="3">
    <location>
        <position position="338"/>
    </location>
</feature>
<dbReference type="EMBL" id="UINC01110194">
    <property type="protein sequence ID" value="SVC77536.1"/>
    <property type="molecule type" value="Genomic_DNA"/>
</dbReference>
<dbReference type="Pfam" id="PF02646">
    <property type="entry name" value="RmuC"/>
    <property type="match status" value="1"/>
</dbReference>
<dbReference type="GO" id="GO:0006310">
    <property type="term" value="P:DNA recombination"/>
    <property type="evidence" value="ECO:0007669"/>
    <property type="project" value="UniProtKB-KW"/>
</dbReference>
<dbReference type="AlphaFoldDB" id="A0A382PWD2"/>
<sequence length="338" mass="37214">QALTDNNEQFLTLATERFNTVTEQTKGLLQPVTSQMKQLGETVAELRKAHDAEKGAVDQMVTQMGTQINQLNNSTVSLAEALRSPTYRGSWGENQLRNVIEMAGMTRYCDFDEQSSGENREGAGGRPDVRVRLPNGAHLAVDAKTPFDAYWRAQQATDPEEVERELVLHAAALKKHVDDLASKRYWEQNEGPAPEYVILFVPGESFLADAARARPDLLEEAMRKQVLLASPVNLLALLWAVARGWQEARVSENARDIARLGEEVHDRMGRVLGLIDKTGRGLTSAVKAFNELVGSAEGRLAVTLRKFPELGAGSGDLPPVDEVEVLPRQVQAPELEAP</sequence>
<reference evidence="3" key="1">
    <citation type="submission" date="2018-05" db="EMBL/GenBank/DDBJ databases">
        <authorList>
            <person name="Lanie J.A."/>
            <person name="Ng W.-L."/>
            <person name="Kazmierczak K.M."/>
            <person name="Andrzejewski T.M."/>
            <person name="Davidsen T.M."/>
            <person name="Wayne K.J."/>
            <person name="Tettelin H."/>
            <person name="Glass J.I."/>
            <person name="Rusch D."/>
            <person name="Podicherti R."/>
            <person name="Tsui H.-C.T."/>
            <person name="Winkler M.E."/>
        </authorList>
    </citation>
    <scope>NUCLEOTIDE SEQUENCE</scope>
</reference>
<dbReference type="InterPro" id="IPR003798">
    <property type="entry name" value="DNA_recombination_RmuC"/>
</dbReference>
<evidence type="ECO:0008006" key="4">
    <source>
        <dbReference type="Google" id="ProtNLM"/>
    </source>
</evidence>
<protein>
    <recommendedName>
        <fullName evidence="4">DNA recombination protein RmuC</fullName>
    </recommendedName>
</protein>
<proteinExistence type="predicted"/>
<name>A0A382PWD2_9ZZZZ</name>
<feature type="non-terminal residue" evidence="3">
    <location>
        <position position="1"/>
    </location>
</feature>
<dbReference type="PANTHER" id="PTHR30563:SF0">
    <property type="entry name" value="DNA RECOMBINATION PROTEIN RMUC"/>
    <property type="match status" value="1"/>
</dbReference>
<evidence type="ECO:0000256" key="2">
    <source>
        <dbReference type="ARBA" id="ARBA00023172"/>
    </source>
</evidence>
<evidence type="ECO:0000256" key="1">
    <source>
        <dbReference type="ARBA" id="ARBA00023054"/>
    </source>
</evidence>
<dbReference type="PANTHER" id="PTHR30563">
    <property type="entry name" value="DNA RECOMBINATION PROTEIN RMUC"/>
    <property type="match status" value="1"/>
</dbReference>
<evidence type="ECO:0000313" key="3">
    <source>
        <dbReference type="EMBL" id="SVC77536.1"/>
    </source>
</evidence>
<accession>A0A382PWD2</accession>
<keyword evidence="1" id="KW-0175">Coiled coil</keyword>
<organism evidence="3">
    <name type="scientific">marine metagenome</name>
    <dbReference type="NCBI Taxonomy" id="408172"/>
    <lineage>
        <taxon>unclassified sequences</taxon>
        <taxon>metagenomes</taxon>
        <taxon>ecological metagenomes</taxon>
    </lineage>
</organism>
<gene>
    <name evidence="3" type="ORF">METZ01_LOCUS330390</name>
</gene>
<keyword evidence="2" id="KW-0233">DNA recombination</keyword>